<proteinExistence type="predicted"/>
<reference evidence="3" key="1">
    <citation type="submission" date="2025-08" db="UniProtKB">
        <authorList>
            <consortium name="RefSeq"/>
        </authorList>
    </citation>
    <scope>IDENTIFICATION</scope>
</reference>
<evidence type="ECO:0000313" key="2">
    <source>
        <dbReference type="Proteomes" id="UP000079169"/>
    </source>
</evidence>
<dbReference type="KEGG" id="dci:103510174"/>
<dbReference type="Proteomes" id="UP000079169">
    <property type="component" value="Unplaced"/>
</dbReference>
<feature type="region of interest" description="Disordered" evidence="1">
    <location>
        <begin position="362"/>
        <end position="383"/>
    </location>
</feature>
<sequence>MSSKDLSTEESNPHQEILSDSFQYYSGPDLANKENDLNQSNHMHYTSAVKEEDPHLNATFEKLSVSHSHSVLISHATNPAEDTLEEIDILETYGYKTADNNKLIIPTINILSATATTIEESDLEDPDHETSTGANESKQSNKQRTSIQSISQQEVKDLNKSSNEINDPKVATESVIEVGQNMSTNESHVPTLNQTSDHTKHVQVTDSNMEQDESVRDISQMMANTSIQTKAMESFKADEEAYEESSNGETYPKERPGLNEEAVAMETSVNETQNVINVMCRDSYIGHYETVNITQGEACSLLSPPCPDFNDEDDLNRSIIDNTDATNHWKEVNTANNTYIDLSPIKKNASGGDYFTEIHSDHTYAHGEPSGQAGKSESSNSEDELVQDIFVNTTKKLLSIVEESEADDGVEQIHVIESGDNADVSMQDEDIDEIVRVTVEKLKGDKLNETFIEEEETSAKQMSVETAISGIMKLLILLKVRIKSQKL</sequence>
<gene>
    <name evidence="3" type="primary">LOC103510174</name>
</gene>
<name>A0A3Q0IV19_DIACI</name>
<feature type="compositionally biased region" description="Polar residues" evidence="1">
    <location>
        <begin position="131"/>
        <end position="153"/>
    </location>
</feature>
<evidence type="ECO:0000256" key="1">
    <source>
        <dbReference type="SAM" id="MobiDB-lite"/>
    </source>
</evidence>
<dbReference type="AlphaFoldDB" id="A0A3Q0IV19"/>
<protein>
    <submittedName>
        <fullName evidence="3">Uncharacterized protein LOC103510174</fullName>
    </submittedName>
</protein>
<dbReference type="GeneID" id="103510174"/>
<accession>A0A3Q0IV19</accession>
<evidence type="ECO:0000313" key="3">
    <source>
        <dbReference type="RefSeq" id="XP_026680094.1"/>
    </source>
</evidence>
<keyword evidence="2" id="KW-1185">Reference proteome</keyword>
<organism evidence="2 3">
    <name type="scientific">Diaphorina citri</name>
    <name type="common">Asian citrus psyllid</name>
    <dbReference type="NCBI Taxonomy" id="121845"/>
    <lineage>
        <taxon>Eukaryota</taxon>
        <taxon>Metazoa</taxon>
        <taxon>Ecdysozoa</taxon>
        <taxon>Arthropoda</taxon>
        <taxon>Hexapoda</taxon>
        <taxon>Insecta</taxon>
        <taxon>Pterygota</taxon>
        <taxon>Neoptera</taxon>
        <taxon>Paraneoptera</taxon>
        <taxon>Hemiptera</taxon>
        <taxon>Sternorrhyncha</taxon>
        <taxon>Psylloidea</taxon>
        <taxon>Psyllidae</taxon>
        <taxon>Diaphorininae</taxon>
        <taxon>Diaphorina</taxon>
    </lineage>
</organism>
<dbReference type="RefSeq" id="XP_026680094.1">
    <property type="nucleotide sequence ID" value="XM_026824293.1"/>
</dbReference>
<feature type="region of interest" description="Disordered" evidence="1">
    <location>
        <begin position="120"/>
        <end position="169"/>
    </location>
</feature>
<dbReference type="PaxDb" id="121845-A0A3Q0IV19"/>